<dbReference type="AlphaFoldDB" id="A0A840LEB5"/>
<keyword evidence="3" id="KW-1185">Reference proteome</keyword>
<organism evidence="2 3">
    <name type="scientific">Roseateles oligotrophus</name>
    <dbReference type="NCBI Taxonomy" id="1769250"/>
    <lineage>
        <taxon>Bacteria</taxon>
        <taxon>Pseudomonadati</taxon>
        <taxon>Pseudomonadota</taxon>
        <taxon>Betaproteobacteria</taxon>
        <taxon>Burkholderiales</taxon>
        <taxon>Sphaerotilaceae</taxon>
        <taxon>Roseateles</taxon>
    </lineage>
</organism>
<evidence type="ECO:0000313" key="3">
    <source>
        <dbReference type="Proteomes" id="UP000562027"/>
    </source>
</evidence>
<protein>
    <submittedName>
        <fullName evidence="2">Uncharacterized protein</fullName>
    </submittedName>
</protein>
<dbReference type="Proteomes" id="UP000562027">
    <property type="component" value="Unassembled WGS sequence"/>
</dbReference>
<evidence type="ECO:0000313" key="2">
    <source>
        <dbReference type="EMBL" id="MBB4845003.1"/>
    </source>
</evidence>
<proteinExistence type="predicted"/>
<gene>
    <name evidence="2" type="ORF">HNP55_003549</name>
</gene>
<dbReference type="RefSeq" id="WP_184302321.1">
    <property type="nucleotide sequence ID" value="NZ_JACHLP010000007.1"/>
</dbReference>
<name>A0A840LEB5_9BURK</name>
<feature type="compositionally biased region" description="Basic and acidic residues" evidence="1">
    <location>
        <begin position="97"/>
        <end position="108"/>
    </location>
</feature>
<feature type="region of interest" description="Disordered" evidence="1">
    <location>
        <begin position="85"/>
        <end position="108"/>
    </location>
</feature>
<sequence length="108" mass="12701">MRDNKVTHVNVTLNHIYQALPTPAPVQARPRFANEQQREVLRLLVSIRPHDRGVFDFMEREFGTRMVIDLNDLQLKRARRYAETVQAKATRSAGWRGQDDEKKQHEVH</sequence>
<reference evidence="2 3" key="1">
    <citation type="submission" date="2020-08" db="EMBL/GenBank/DDBJ databases">
        <title>Functional genomics of gut bacteria from endangered species of beetles.</title>
        <authorList>
            <person name="Carlos-Shanley C."/>
        </authorList>
    </citation>
    <scope>NUCLEOTIDE SEQUENCE [LARGE SCALE GENOMIC DNA]</scope>
    <source>
        <strain evidence="2 3">S00239</strain>
    </source>
</reference>
<accession>A0A840LEB5</accession>
<dbReference type="EMBL" id="JACHLP010000007">
    <property type="protein sequence ID" value="MBB4845003.1"/>
    <property type="molecule type" value="Genomic_DNA"/>
</dbReference>
<comment type="caution">
    <text evidence="2">The sequence shown here is derived from an EMBL/GenBank/DDBJ whole genome shotgun (WGS) entry which is preliminary data.</text>
</comment>
<evidence type="ECO:0000256" key="1">
    <source>
        <dbReference type="SAM" id="MobiDB-lite"/>
    </source>
</evidence>